<feature type="signal peptide" evidence="1">
    <location>
        <begin position="1"/>
        <end position="18"/>
    </location>
</feature>
<organism evidence="3 4">
    <name type="scientific">Mucilaginibacter lutimaris</name>
    <dbReference type="NCBI Taxonomy" id="931629"/>
    <lineage>
        <taxon>Bacteria</taxon>
        <taxon>Pseudomonadati</taxon>
        <taxon>Bacteroidota</taxon>
        <taxon>Sphingobacteriia</taxon>
        <taxon>Sphingobacteriales</taxon>
        <taxon>Sphingobacteriaceae</taxon>
        <taxon>Mucilaginibacter</taxon>
    </lineage>
</organism>
<gene>
    <name evidence="3" type="ORF">ACFQZI_04405</name>
</gene>
<keyword evidence="4" id="KW-1185">Reference proteome</keyword>
<keyword evidence="1" id="KW-0732">Signal</keyword>
<accession>A0ABW2ZD20</accession>
<comment type="caution">
    <text evidence="3">The sequence shown here is derived from an EMBL/GenBank/DDBJ whole genome shotgun (WGS) entry which is preliminary data.</text>
</comment>
<dbReference type="EMBL" id="JBHTIA010000003">
    <property type="protein sequence ID" value="MFD0764079.1"/>
    <property type="molecule type" value="Genomic_DNA"/>
</dbReference>
<dbReference type="PROSITE" id="PS51257">
    <property type="entry name" value="PROKAR_LIPOPROTEIN"/>
    <property type="match status" value="1"/>
</dbReference>
<dbReference type="Pfam" id="PF14344">
    <property type="entry name" value="DUF4397"/>
    <property type="match status" value="1"/>
</dbReference>
<evidence type="ECO:0000313" key="3">
    <source>
        <dbReference type="EMBL" id="MFD0764079.1"/>
    </source>
</evidence>
<feature type="domain" description="DUF4397" evidence="2">
    <location>
        <begin position="37"/>
        <end position="145"/>
    </location>
</feature>
<evidence type="ECO:0000256" key="1">
    <source>
        <dbReference type="SAM" id="SignalP"/>
    </source>
</evidence>
<dbReference type="InterPro" id="IPR025510">
    <property type="entry name" value="DUF4397"/>
</dbReference>
<dbReference type="RefSeq" id="WP_377138926.1">
    <property type="nucleotide sequence ID" value="NZ_JBHTIA010000003.1"/>
</dbReference>
<dbReference type="Proteomes" id="UP001597073">
    <property type="component" value="Unassembled WGS sequence"/>
</dbReference>
<feature type="chain" id="PRO_5046636175" evidence="1">
    <location>
        <begin position="19"/>
        <end position="226"/>
    </location>
</feature>
<sequence length="226" mass="24904">MKFKLPVFIALIVVLALTACKKFDEPPVKVPTTYLNFINPSGDTLNFYVNGSRLNRLSSTYPLGSSGYIQSPLGEQNYEVKRFGRSEVLFNTPIMLEAEGVYSFYAVDRTIENSIITRDTLSTLSNKVSSIRFVHTSPKLGPVDIVLTDDAKKVVRINNRSFKSASVYVTVKEGVETIQVYKAGTSILLSQEDRILQIGRAYTLFTKAGLTDAGATDASTGLIINQ</sequence>
<reference evidence="4" key="1">
    <citation type="journal article" date="2019" name="Int. J. Syst. Evol. Microbiol.">
        <title>The Global Catalogue of Microorganisms (GCM) 10K type strain sequencing project: providing services to taxonomists for standard genome sequencing and annotation.</title>
        <authorList>
            <consortium name="The Broad Institute Genomics Platform"/>
            <consortium name="The Broad Institute Genome Sequencing Center for Infectious Disease"/>
            <person name="Wu L."/>
            <person name="Ma J."/>
        </authorList>
    </citation>
    <scope>NUCLEOTIDE SEQUENCE [LARGE SCALE GENOMIC DNA]</scope>
    <source>
        <strain evidence="4">CCUG 60742</strain>
    </source>
</reference>
<evidence type="ECO:0000313" key="4">
    <source>
        <dbReference type="Proteomes" id="UP001597073"/>
    </source>
</evidence>
<protein>
    <submittedName>
        <fullName evidence="3">DUF4397 domain-containing protein</fullName>
    </submittedName>
</protein>
<evidence type="ECO:0000259" key="2">
    <source>
        <dbReference type="Pfam" id="PF14344"/>
    </source>
</evidence>
<name>A0ABW2ZD20_9SPHI</name>
<proteinExistence type="predicted"/>